<evidence type="ECO:0000313" key="3">
    <source>
        <dbReference type="Proteomes" id="UP001152622"/>
    </source>
</evidence>
<feature type="compositionally biased region" description="Acidic residues" evidence="1">
    <location>
        <begin position="131"/>
        <end position="145"/>
    </location>
</feature>
<dbReference type="EMBL" id="JAINUF010000025">
    <property type="protein sequence ID" value="KAJ8332754.1"/>
    <property type="molecule type" value="Genomic_DNA"/>
</dbReference>
<evidence type="ECO:0000313" key="2">
    <source>
        <dbReference type="EMBL" id="KAJ8332754.1"/>
    </source>
</evidence>
<keyword evidence="3" id="KW-1185">Reference proteome</keyword>
<dbReference type="AlphaFoldDB" id="A0A9Q1E5T2"/>
<feature type="compositionally biased region" description="Basic and acidic residues" evidence="1">
    <location>
        <begin position="1"/>
        <end position="58"/>
    </location>
</feature>
<comment type="caution">
    <text evidence="2">The sequence shown here is derived from an EMBL/GenBank/DDBJ whole genome shotgun (WGS) entry which is preliminary data.</text>
</comment>
<feature type="region of interest" description="Disordered" evidence="1">
    <location>
        <begin position="1"/>
        <end position="63"/>
    </location>
</feature>
<feature type="region of interest" description="Disordered" evidence="1">
    <location>
        <begin position="235"/>
        <end position="316"/>
    </location>
</feature>
<feature type="compositionally biased region" description="Basic and acidic residues" evidence="1">
    <location>
        <begin position="164"/>
        <end position="216"/>
    </location>
</feature>
<dbReference type="Proteomes" id="UP001152622">
    <property type="component" value="Unassembled WGS sequence"/>
</dbReference>
<sequence length="316" mass="34893">MSVADPAREGEDTGERVVRELERLAEEVGKKSVEMEMEEGKMVPQQEERAGGSGEGKKEPKRIKRLLKVDWAAKMDLEDPLDEDSGSDFLFPKKKAKVGGKREQESDSEMSEGEGSRKSKMERKGGKEEAELIEEVAEGAEEAEEQKEGVQESRKGGEMSVADPAREGEDTGERVVRELERLAEEVGKKSVEMEMEEGKMVPQQEERAGGSGEGKKEPKRIKRLLKVDWAAKMDLEDPLDEDSGSDFLFPKKKAKVGGKREQESDSEMSEGEGSRVSLEWDNESPMEENNFGEVSFSQGLNNEGNVSGGGGFGRAV</sequence>
<proteinExistence type="predicted"/>
<evidence type="ECO:0000256" key="1">
    <source>
        <dbReference type="SAM" id="MobiDB-lite"/>
    </source>
</evidence>
<feature type="compositionally biased region" description="Gly residues" evidence="1">
    <location>
        <begin position="306"/>
        <end position="316"/>
    </location>
</feature>
<reference evidence="2" key="1">
    <citation type="journal article" date="2023" name="Science">
        <title>Genome structures resolve the early diversification of teleost fishes.</title>
        <authorList>
            <person name="Parey E."/>
            <person name="Louis A."/>
            <person name="Montfort J."/>
            <person name="Bouchez O."/>
            <person name="Roques C."/>
            <person name="Iampietro C."/>
            <person name="Lluch J."/>
            <person name="Castinel A."/>
            <person name="Donnadieu C."/>
            <person name="Desvignes T."/>
            <person name="Floi Bucao C."/>
            <person name="Jouanno E."/>
            <person name="Wen M."/>
            <person name="Mejri S."/>
            <person name="Dirks R."/>
            <person name="Jansen H."/>
            <person name="Henkel C."/>
            <person name="Chen W.J."/>
            <person name="Zahm M."/>
            <person name="Cabau C."/>
            <person name="Klopp C."/>
            <person name="Thompson A.W."/>
            <person name="Robinson-Rechavi M."/>
            <person name="Braasch I."/>
            <person name="Lecointre G."/>
            <person name="Bobe J."/>
            <person name="Postlethwait J.H."/>
            <person name="Berthelot C."/>
            <person name="Roest Crollius H."/>
            <person name="Guiguen Y."/>
        </authorList>
    </citation>
    <scope>NUCLEOTIDE SEQUENCE</scope>
    <source>
        <strain evidence="2">WJC10195</strain>
    </source>
</reference>
<protein>
    <submittedName>
        <fullName evidence="2">Uncharacterized protein</fullName>
    </submittedName>
</protein>
<organism evidence="2 3">
    <name type="scientific">Synaphobranchus kaupii</name>
    <name type="common">Kaup's arrowtooth eel</name>
    <dbReference type="NCBI Taxonomy" id="118154"/>
    <lineage>
        <taxon>Eukaryota</taxon>
        <taxon>Metazoa</taxon>
        <taxon>Chordata</taxon>
        <taxon>Craniata</taxon>
        <taxon>Vertebrata</taxon>
        <taxon>Euteleostomi</taxon>
        <taxon>Actinopterygii</taxon>
        <taxon>Neopterygii</taxon>
        <taxon>Teleostei</taxon>
        <taxon>Anguilliformes</taxon>
        <taxon>Synaphobranchidae</taxon>
        <taxon>Synaphobranchus</taxon>
    </lineage>
</organism>
<feature type="compositionally biased region" description="Basic and acidic residues" evidence="1">
    <location>
        <begin position="146"/>
        <end position="157"/>
    </location>
</feature>
<feature type="compositionally biased region" description="Basic and acidic residues" evidence="1">
    <location>
        <begin position="114"/>
        <end position="130"/>
    </location>
</feature>
<feature type="region of interest" description="Disordered" evidence="1">
    <location>
        <begin position="77"/>
        <end position="221"/>
    </location>
</feature>
<gene>
    <name evidence="2" type="ORF">SKAU_G00425430</name>
</gene>
<accession>A0A9Q1E5T2</accession>
<name>A0A9Q1E5T2_SYNKA</name>